<evidence type="ECO:0000313" key="2">
    <source>
        <dbReference type="EMBL" id="SCT03749.1"/>
    </source>
</evidence>
<evidence type="ECO:0000313" key="5">
    <source>
        <dbReference type="Proteomes" id="UP000095768"/>
    </source>
</evidence>
<dbReference type="EMBL" id="FMPI01000014">
    <property type="protein sequence ID" value="SCT16012.1"/>
    <property type="molecule type" value="Genomic_DNA"/>
</dbReference>
<evidence type="ECO:0000313" key="3">
    <source>
        <dbReference type="EMBL" id="SCT16012.1"/>
    </source>
</evidence>
<reference evidence="2 5" key="1">
    <citation type="submission" date="2016-09" db="EMBL/GenBank/DDBJ databases">
        <authorList>
            <consortium name="Pathogen Informatics"/>
        </authorList>
    </citation>
    <scope>NUCLEOTIDE SEQUENCE [LARGE SCALE GENOMIC DNA]</scope>
    <source>
        <strain evidence="2 5">82B</strain>
    </source>
</reference>
<name>A0A1D4NZ56_9STAP</name>
<dbReference type="OrthoDB" id="2354672at2"/>
<dbReference type="RefSeq" id="WP_069996043.1">
    <property type="nucleotide sequence ID" value="NZ_FMPG01000006.1"/>
</dbReference>
<proteinExistence type="predicted"/>
<protein>
    <recommendedName>
        <fullName evidence="1">Helicase Helix-turn-helix domain-containing protein</fullName>
    </recommendedName>
</protein>
<sequence length="323" mass="38143">MYNIIQFAYTKAHTYKTEKSIFNIITGKKSHQTFFDACSQQLMSLYHSIPQLKYPSFERYSKSMNTETEANQSNIMISHPRHTYDSLANTFNAIQLLTQTLSNIQHGVHQFVPVTQSNTVQKCVKQLYQYISTENLQESFINELTSLFKLLSHHNDNVYLHYYLQGFEESMYTRQQVGLIEAIPQTELFELELRDMVSMMYAIEDEQQFPLLNKLIILPTLLNKTEQTLLGIKQGMDFEHLALQQNVKPNTIEDHILELFIKGYLTNYEDYLSNTNYIDFLNYYIDNRSERLRNYKDKFSDFSYFEIKLMIVGLERGDLHVTR</sequence>
<accession>A0A1D4NZ56</accession>
<dbReference type="AlphaFoldDB" id="A0A1D4NZ56"/>
<dbReference type="Proteomes" id="UP000095768">
    <property type="component" value="Unassembled WGS sequence"/>
</dbReference>
<dbReference type="InterPro" id="IPR008308">
    <property type="entry name" value="YpbB-like"/>
</dbReference>
<evidence type="ECO:0000259" key="1">
    <source>
        <dbReference type="Pfam" id="PF14493"/>
    </source>
</evidence>
<reference evidence="3 4" key="2">
    <citation type="submission" date="2016-09" db="EMBL/GenBank/DDBJ databases">
        <authorList>
            <consortium name="Pathogen Informatics"/>
            <person name="Sun Q."/>
            <person name="Inoue M."/>
        </authorList>
    </citation>
    <scope>NUCLEOTIDE SEQUENCE [LARGE SCALE GENOMIC DNA]</scope>
    <source>
        <strain evidence="3 4">82C</strain>
    </source>
</reference>
<dbReference type="Proteomes" id="UP000095412">
    <property type="component" value="Unassembled WGS sequence"/>
</dbReference>
<dbReference type="Pfam" id="PF14493">
    <property type="entry name" value="HTH_40"/>
    <property type="match status" value="1"/>
</dbReference>
<organism evidence="2 5">
    <name type="scientific">Staphylococcus caeli</name>
    <dbReference type="NCBI Taxonomy" id="2201815"/>
    <lineage>
        <taxon>Bacteria</taxon>
        <taxon>Bacillati</taxon>
        <taxon>Bacillota</taxon>
        <taxon>Bacilli</taxon>
        <taxon>Bacillales</taxon>
        <taxon>Staphylococcaceae</taxon>
        <taxon>Staphylococcus</taxon>
    </lineage>
</organism>
<gene>
    <name evidence="2" type="ORF">SAMEA2297795_01634</name>
    <name evidence="3" type="ORF">SAMEA2297796_01855</name>
</gene>
<keyword evidence="4" id="KW-1185">Reference proteome</keyword>
<evidence type="ECO:0000313" key="4">
    <source>
        <dbReference type="Proteomes" id="UP000095412"/>
    </source>
</evidence>
<dbReference type="PIRSF" id="PIRSF021350">
    <property type="entry name" value="UCP021350"/>
    <property type="match status" value="1"/>
</dbReference>
<feature type="domain" description="Helicase Helix-turn-helix" evidence="1">
    <location>
        <begin position="226"/>
        <end position="311"/>
    </location>
</feature>
<dbReference type="EMBL" id="FMPG01000006">
    <property type="protein sequence ID" value="SCT03749.1"/>
    <property type="molecule type" value="Genomic_DNA"/>
</dbReference>
<dbReference type="InterPro" id="IPR029491">
    <property type="entry name" value="Helicase_HTH"/>
</dbReference>